<protein>
    <recommendedName>
        <fullName evidence="16">Cytochrome P450</fullName>
    </recommendedName>
</protein>
<dbReference type="InterPro" id="IPR050121">
    <property type="entry name" value="Cytochrome_P450_monoxygenase"/>
</dbReference>
<dbReference type="SUPFAM" id="SSF48264">
    <property type="entry name" value="Cytochrome P450"/>
    <property type="match status" value="1"/>
</dbReference>
<reference evidence="14 15" key="1">
    <citation type="journal article" date="2010" name="Proc. Natl. Acad. Sci. U.S.A.">
        <title>Insights into evolution of multicellular fungi from the assembled chromosomes of the mushroom Coprinopsis cinerea (Coprinus cinereus).</title>
        <authorList>
            <person name="Stajich J.E."/>
            <person name="Wilke S.K."/>
            <person name="Ahren D."/>
            <person name="Au C.H."/>
            <person name="Birren B.W."/>
            <person name="Borodovsky M."/>
            <person name="Burns C."/>
            <person name="Canback B."/>
            <person name="Casselton L.A."/>
            <person name="Cheng C.K."/>
            <person name="Deng J."/>
            <person name="Dietrich F.S."/>
            <person name="Fargo D.C."/>
            <person name="Farman M.L."/>
            <person name="Gathman A.C."/>
            <person name="Goldberg J."/>
            <person name="Guigo R."/>
            <person name="Hoegger P.J."/>
            <person name="Hooker J.B."/>
            <person name="Huggins A."/>
            <person name="James T.Y."/>
            <person name="Kamada T."/>
            <person name="Kilaru S."/>
            <person name="Kodira C."/>
            <person name="Kues U."/>
            <person name="Kupfer D."/>
            <person name="Kwan H.S."/>
            <person name="Lomsadze A."/>
            <person name="Li W."/>
            <person name="Lilly W.W."/>
            <person name="Ma L.J."/>
            <person name="Mackey A.J."/>
            <person name="Manning G."/>
            <person name="Martin F."/>
            <person name="Muraguchi H."/>
            <person name="Natvig D.O."/>
            <person name="Palmerini H."/>
            <person name="Ramesh M.A."/>
            <person name="Rehmeyer C.J."/>
            <person name="Roe B.A."/>
            <person name="Shenoy N."/>
            <person name="Stanke M."/>
            <person name="Ter-Hovhannisyan V."/>
            <person name="Tunlid A."/>
            <person name="Velagapudi R."/>
            <person name="Vision T.J."/>
            <person name="Zeng Q."/>
            <person name="Zolan M.E."/>
            <person name="Pukkila P.J."/>
        </authorList>
    </citation>
    <scope>NUCLEOTIDE SEQUENCE [LARGE SCALE GENOMIC DNA]</scope>
    <source>
        <strain evidence="15">Okayama-7 / 130 / ATCC MYA-4618 / FGSC 9003</strain>
    </source>
</reference>
<evidence type="ECO:0000256" key="13">
    <source>
        <dbReference type="PIRSR" id="PIRSR602403-1"/>
    </source>
</evidence>
<name>A8NTK0_COPC7</name>
<dbReference type="KEGG" id="cci:CC1G_06334"/>
<evidence type="ECO:0000256" key="7">
    <source>
        <dbReference type="ARBA" id="ARBA00022723"/>
    </source>
</evidence>
<dbReference type="PRINTS" id="PR00465">
    <property type="entry name" value="EP450IV"/>
</dbReference>
<dbReference type="HOGENOM" id="CLU_001570_5_11_1"/>
<dbReference type="InterPro" id="IPR002403">
    <property type="entry name" value="Cyt_P450_E_grp-IV"/>
</dbReference>
<dbReference type="GO" id="GO:0016020">
    <property type="term" value="C:membrane"/>
    <property type="evidence" value="ECO:0007669"/>
    <property type="project" value="UniProtKB-SubCell"/>
</dbReference>
<dbReference type="GeneID" id="6012790"/>
<keyword evidence="5 13" id="KW-0349">Heme</keyword>
<comment type="cofactor">
    <cofactor evidence="1 13">
        <name>heme</name>
        <dbReference type="ChEBI" id="CHEBI:30413"/>
    </cofactor>
</comment>
<dbReference type="GO" id="GO:0005506">
    <property type="term" value="F:iron ion binding"/>
    <property type="evidence" value="ECO:0007669"/>
    <property type="project" value="InterPro"/>
</dbReference>
<comment type="subcellular location">
    <subcellularLocation>
        <location evidence="2">Membrane</location>
    </subcellularLocation>
</comment>
<dbReference type="VEuPathDB" id="FungiDB:CC1G_06334"/>
<dbReference type="Proteomes" id="UP000001861">
    <property type="component" value="Unassembled WGS sequence"/>
</dbReference>
<dbReference type="Pfam" id="PF00067">
    <property type="entry name" value="p450"/>
    <property type="match status" value="1"/>
</dbReference>
<dbReference type="PANTHER" id="PTHR24305">
    <property type="entry name" value="CYTOCHROME P450"/>
    <property type="match status" value="1"/>
</dbReference>
<keyword evidence="6" id="KW-0812">Transmembrane</keyword>
<evidence type="ECO:0000313" key="15">
    <source>
        <dbReference type="Proteomes" id="UP000001861"/>
    </source>
</evidence>
<keyword evidence="7 13" id="KW-0479">Metal-binding</keyword>
<dbReference type="GO" id="GO:0004497">
    <property type="term" value="F:monooxygenase activity"/>
    <property type="evidence" value="ECO:0007669"/>
    <property type="project" value="UniProtKB-KW"/>
</dbReference>
<evidence type="ECO:0000256" key="2">
    <source>
        <dbReference type="ARBA" id="ARBA00004370"/>
    </source>
</evidence>
<dbReference type="GO" id="GO:0016705">
    <property type="term" value="F:oxidoreductase activity, acting on paired donors, with incorporation or reduction of molecular oxygen"/>
    <property type="evidence" value="ECO:0007669"/>
    <property type="project" value="InterPro"/>
</dbReference>
<dbReference type="AlphaFoldDB" id="A8NTK0"/>
<comment type="similarity">
    <text evidence="4">Belongs to the cytochrome P450 family.</text>
</comment>
<gene>
    <name evidence="14" type="ORF">CC1G_06334</name>
</gene>
<sequence length="609" mass="68114">MESLVAIFLKSLALYVTTRVVWPCFRRLVLKHPFDALPGPESDSFFTGKSFSVGLGPVLEPKSSSPGNFDDFFDKEHGSAYHEGIIAKYGSMMRIHGTLGASSVPTPKPLRILTHFVQSKMLLVSDPQALHHIFDQGTFQLPRNFQISNGLIFGNGLLATIGDHHKKQRKLVNPAFSTGHLRNMVPIFIGVANRLRDTLTRVATKGPTEVEFLHWVTRSALEIIGQSSFGYSFDQLTEDYKEHPYAKSVKMLTTEQINNILLIIFVFPIVRRWNLGGKRLQRFFADNLTFGAPRRLRDIIDIMHSTSVEIFQLKQRALAEGDDVVSSRIAKGRDVLSILMRANMEADSEEDKLPNDELLAQISTFTFGAMDTTSGVLSRLFYMLAKIQDAQDRVRKEVQEAKAEHGDGISYEVLTELPYLDSLCRETLRLWPSIPLLSRDVSQSTTLPLSIPVIGKSGEAIKEVVVPKGTTVWTSLLGANRLPEIWGPDAAEWKPERWLSPLPETVLKAKMPGIYSHQMTFLGGGRACPGYKFAQLEMSEDSDLSFKLTRIIADSIAFAEAIVYTLIPVLRFTLIEGKDIKWTSNGIPMPTTDLTKAQLELPLLVERLA</sequence>
<dbReference type="InterPro" id="IPR001128">
    <property type="entry name" value="Cyt_P450"/>
</dbReference>
<dbReference type="CDD" id="cd11069">
    <property type="entry name" value="CYP_FUM15-like"/>
    <property type="match status" value="1"/>
</dbReference>
<dbReference type="InterPro" id="IPR036396">
    <property type="entry name" value="Cyt_P450_sf"/>
</dbReference>
<evidence type="ECO:0000256" key="6">
    <source>
        <dbReference type="ARBA" id="ARBA00022692"/>
    </source>
</evidence>
<dbReference type="STRING" id="240176.A8NTK0"/>
<dbReference type="GO" id="GO:0020037">
    <property type="term" value="F:heme binding"/>
    <property type="evidence" value="ECO:0007669"/>
    <property type="project" value="InterPro"/>
</dbReference>
<evidence type="ECO:0008006" key="16">
    <source>
        <dbReference type="Google" id="ProtNLM"/>
    </source>
</evidence>
<dbReference type="Gene3D" id="1.10.630.10">
    <property type="entry name" value="Cytochrome P450"/>
    <property type="match status" value="1"/>
</dbReference>
<keyword evidence="12" id="KW-0472">Membrane</keyword>
<keyword evidence="10 13" id="KW-0408">Iron</keyword>
<dbReference type="OrthoDB" id="1470350at2759"/>
<comment type="caution">
    <text evidence="14">The sequence shown here is derived from an EMBL/GenBank/DDBJ whole genome shotgun (WGS) entry which is preliminary data.</text>
</comment>
<keyword evidence="9" id="KW-0560">Oxidoreductase</keyword>
<keyword evidence="8" id="KW-1133">Transmembrane helix</keyword>
<comment type="pathway">
    <text evidence="3">Secondary metabolite biosynthesis; terpenoid biosynthesis.</text>
</comment>
<dbReference type="PANTHER" id="PTHR24305:SF166">
    <property type="entry name" value="CYTOCHROME P450 12A4, MITOCHONDRIAL-RELATED"/>
    <property type="match status" value="1"/>
</dbReference>
<evidence type="ECO:0000313" key="14">
    <source>
        <dbReference type="EMBL" id="EAU85621.2"/>
    </source>
</evidence>
<dbReference type="PRINTS" id="PR00385">
    <property type="entry name" value="P450"/>
</dbReference>
<dbReference type="eggNOG" id="KOG0157">
    <property type="taxonomic scope" value="Eukaryota"/>
</dbReference>
<evidence type="ECO:0000256" key="11">
    <source>
        <dbReference type="ARBA" id="ARBA00023033"/>
    </source>
</evidence>
<feature type="binding site" description="axial binding residue" evidence="13">
    <location>
        <position position="528"/>
    </location>
    <ligand>
        <name>heme</name>
        <dbReference type="ChEBI" id="CHEBI:30413"/>
    </ligand>
    <ligandPart>
        <name>Fe</name>
        <dbReference type="ChEBI" id="CHEBI:18248"/>
    </ligandPart>
</feature>
<dbReference type="OMA" id="WWVHQNF"/>
<evidence type="ECO:0000256" key="12">
    <source>
        <dbReference type="ARBA" id="ARBA00023136"/>
    </source>
</evidence>
<evidence type="ECO:0000256" key="5">
    <source>
        <dbReference type="ARBA" id="ARBA00022617"/>
    </source>
</evidence>
<organism evidence="14 15">
    <name type="scientific">Coprinopsis cinerea (strain Okayama-7 / 130 / ATCC MYA-4618 / FGSC 9003)</name>
    <name type="common">Inky cap fungus</name>
    <name type="synonym">Hormographiella aspergillata</name>
    <dbReference type="NCBI Taxonomy" id="240176"/>
    <lineage>
        <taxon>Eukaryota</taxon>
        <taxon>Fungi</taxon>
        <taxon>Dikarya</taxon>
        <taxon>Basidiomycota</taxon>
        <taxon>Agaricomycotina</taxon>
        <taxon>Agaricomycetes</taxon>
        <taxon>Agaricomycetidae</taxon>
        <taxon>Agaricales</taxon>
        <taxon>Agaricineae</taxon>
        <taxon>Psathyrellaceae</taxon>
        <taxon>Coprinopsis</taxon>
    </lineage>
</organism>
<accession>A8NTK0</accession>
<evidence type="ECO:0000256" key="3">
    <source>
        <dbReference type="ARBA" id="ARBA00004721"/>
    </source>
</evidence>
<evidence type="ECO:0000256" key="4">
    <source>
        <dbReference type="ARBA" id="ARBA00010617"/>
    </source>
</evidence>
<evidence type="ECO:0000256" key="1">
    <source>
        <dbReference type="ARBA" id="ARBA00001971"/>
    </source>
</evidence>
<evidence type="ECO:0000256" key="8">
    <source>
        <dbReference type="ARBA" id="ARBA00022989"/>
    </source>
</evidence>
<proteinExistence type="inferred from homology"/>
<keyword evidence="11" id="KW-0503">Monooxygenase</keyword>
<keyword evidence="15" id="KW-1185">Reference proteome</keyword>
<evidence type="ECO:0000256" key="10">
    <source>
        <dbReference type="ARBA" id="ARBA00023004"/>
    </source>
</evidence>
<evidence type="ECO:0000256" key="9">
    <source>
        <dbReference type="ARBA" id="ARBA00023002"/>
    </source>
</evidence>
<dbReference type="RefSeq" id="XP_001836249.2">
    <property type="nucleotide sequence ID" value="XM_001836197.2"/>
</dbReference>
<dbReference type="InParanoid" id="A8NTK0"/>
<dbReference type="EMBL" id="AACS02000004">
    <property type="protein sequence ID" value="EAU85621.2"/>
    <property type="molecule type" value="Genomic_DNA"/>
</dbReference>